<dbReference type="Pfam" id="PF00023">
    <property type="entry name" value="Ank"/>
    <property type="match status" value="1"/>
</dbReference>
<dbReference type="SUPFAM" id="SSF51045">
    <property type="entry name" value="WW domain"/>
    <property type="match status" value="1"/>
</dbReference>
<feature type="repeat" description="ANK" evidence="1">
    <location>
        <begin position="248"/>
        <end position="280"/>
    </location>
</feature>
<dbReference type="Gene3D" id="1.25.40.20">
    <property type="entry name" value="Ankyrin repeat-containing domain"/>
    <property type="match status" value="1"/>
</dbReference>
<dbReference type="Pfam" id="PF02181">
    <property type="entry name" value="FH2"/>
    <property type="match status" value="1"/>
</dbReference>
<feature type="region of interest" description="Disordered" evidence="2">
    <location>
        <begin position="602"/>
        <end position="626"/>
    </location>
</feature>
<dbReference type="InterPro" id="IPR051144">
    <property type="entry name" value="Formin_homology_domain"/>
</dbReference>
<feature type="domain" description="FH2" evidence="4">
    <location>
        <begin position="970"/>
        <end position="1376"/>
    </location>
</feature>
<feature type="compositionally biased region" description="Basic and acidic residues" evidence="2">
    <location>
        <begin position="766"/>
        <end position="777"/>
    </location>
</feature>
<dbReference type="InterPro" id="IPR042201">
    <property type="entry name" value="FH2_Formin_sf"/>
</dbReference>
<dbReference type="InterPro" id="IPR001202">
    <property type="entry name" value="WW_dom"/>
</dbReference>
<feature type="compositionally biased region" description="Low complexity" evidence="2">
    <location>
        <begin position="449"/>
        <end position="460"/>
    </location>
</feature>
<dbReference type="PRINTS" id="PR01415">
    <property type="entry name" value="ANKYRIN"/>
</dbReference>
<protein>
    <recommendedName>
        <fullName evidence="7">Formin-like protein</fullName>
    </recommendedName>
</protein>
<accession>A0ABD3MIX9</accession>
<dbReference type="SMART" id="SM00498">
    <property type="entry name" value="FH2"/>
    <property type="match status" value="1"/>
</dbReference>
<feature type="region of interest" description="Disordered" evidence="2">
    <location>
        <begin position="448"/>
        <end position="478"/>
    </location>
</feature>
<dbReference type="PROSITE" id="PS51444">
    <property type="entry name" value="FH2"/>
    <property type="match status" value="1"/>
</dbReference>
<evidence type="ECO:0000313" key="6">
    <source>
        <dbReference type="Proteomes" id="UP001530315"/>
    </source>
</evidence>
<reference evidence="5 6" key="1">
    <citation type="submission" date="2024-10" db="EMBL/GenBank/DDBJ databases">
        <title>Updated reference genomes for cyclostephanoid diatoms.</title>
        <authorList>
            <person name="Roberts W.R."/>
            <person name="Alverson A.J."/>
        </authorList>
    </citation>
    <scope>NUCLEOTIDE SEQUENCE [LARGE SCALE GENOMIC DNA]</scope>
    <source>
        <strain evidence="5 6">AJA276-08</strain>
    </source>
</reference>
<dbReference type="SMART" id="SM00456">
    <property type="entry name" value="WW"/>
    <property type="match status" value="1"/>
</dbReference>
<dbReference type="SUPFAM" id="SSF101447">
    <property type="entry name" value="Formin homology 2 domain (FH2 domain)"/>
    <property type="match status" value="1"/>
</dbReference>
<dbReference type="SMART" id="SM00248">
    <property type="entry name" value="ANK"/>
    <property type="match status" value="5"/>
</dbReference>
<evidence type="ECO:0000259" key="4">
    <source>
        <dbReference type="PROSITE" id="PS51444"/>
    </source>
</evidence>
<keyword evidence="6" id="KW-1185">Reference proteome</keyword>
<name>A0ABD3MIX9_9STRA</name>
<dbReference type="PROSITE" id="PS50020">
    <property type="entry name" value="WW_DOMAIN_2"/>
    <property type="match status" value="1"/>
</dbReference>
<dbReference type="InterPro" id="IPR011993">
    <property type="entry name" value="PH-like_dom_sf"/>
</dbReference>
<evidence type="ECO:0008006" key="7">
    <source>
        <dbReference type="Google" id="ProtNLM"/>
    </source>
</evidence>
<feature type="region of interest" description="Disordered" evidence="2">
    <location>
        <begin position="759"/>
        <end position="805"/>
    </location>
</feature>
<dbReference type="CDD" id="cd00201">
    <property type="entry name" value="WW"/>
    <property type="match status" value="1"/>
</dbReference>
<evidence type="ECO:0000256" key="2">
    <source>
        <dbReference type="SAM" id="MobiDB-lite"/>
    </source>
</evidence>
<feature type="region of interest" description="Disordered" evidence="2">
    <location>
        <begin position="954"/>
        <end position="976"/>
    </location>
</feature>
<dbReference type="Pfam" id="PF10152">
    <property type="entry name" value="CCDC53"/>
    <property type="match status" value="2"/>
</dbReference>
<dbReference type="SUPFAM" id="SSF48403">
    <property type="entry name" value="Ankyrin repeat"/>
    <property type="match status" value="1"/>
</dbReference>
<feature type="domain" description="WW" evidence="3">
    <location>
        <begin position="488"/>
        <end position="515"/>
    </location>
</feature>
<dbReference type="PROSITE" id="PS50297">
    <property type="entry name" value="ANK_REP_REGION"/>
    <property type="match status" value="3"/>
</dbReference>
<dbReference type="PROSITE" id="PS50088">
    <property type="entry name" value="ANK_REPEAT"/>
    <property type="match status" value="3"/>
</dbReference>
<dbReference type="Gene3D" id="1.20.58.2220">
    <property type="entry name" value="Formin, FH2 domain"/>
    <property type="match status" value="1"/>
</dbReference>
<dbReference type="Pfam" id="PF12796">
    <property type="entry name" value="Ank_2"/>
    <property type="match status" value="2"/>
</dbReference>
<dbReference type="InterPro" id="IPR036020">
    <property type="entry name" value="WW_dom_sf"/>
</dbReference>
<organism evidence="5 6">
    <name type="scientific">Stephanodiscus triporus</name>
    <dbReference type="NCBI Taxonomy" id="2934178"/>
    <lineage>
        <taxon>Eukaryota</taxon>
        <taxon>Sar</taxon>
        <taxon>Stramenopiles</taxon>
        <taxon>Ochrophyta</taxon>
        <taxon>Bacillariophyta</taxon>
        <taxon>Coscinodiscophyceae</taxon>
        <taxon>Thalassiosirophycidae</taxon>
        <taxon>Stephanodiscales</taxon>
        <taxon>Stephanodiscaceae</taxon>
        <taxon>Stephanodiscus</taxon>
    </lineage>
</organism>
<comment type="caution">
    <text evidence="5">The sequence shown here is derived from an EMBL/GenBank/DDBJ whole genome shotgun (WGS) entry which is preliminary data.</text>
</comment>
<feature type="repeat" description="ANK" evidence="1">
    <location>
        <begin position="281"/>
        <end position="307"/>
    </location>
</feature>
<dbReference type="InterPro" id="IPR019309">
    <property type="entry name" value="WASHC3"/>
</dbReference>
<feature type="repeat" description="ANK" evidence="1">
    <location>
        <begin position="316"/>
        <end position="348"/>
    </location>
</feature>
<dbReference type="Gene3D" id="2.30.29.30">
    <property type="entry name" value="Pleckstrin-homology domain (PH domain)/Phosphotyrosine-binding domain (PTB)"/>
    <property type="match status" value="1"/>
</dbReference>
<dbReference type="InterPro" id="IPR015425">
    <property type="entry name" value="FH2_Formin"/>
</dbReference>
<dbReference type="PROSITE" id="PS01159">
    <property type="entry name" value="WW_DOMAIN_1"/>
    <property type="match status" value="1"/>
</dbReference>
<dbReference type="PANTHER" id="PTHR45733">
    <property type="entry name" value="FORMIN-J"/>
    <property type="match status" value="1"/>
</dbReference>
<evidence type="ECO:0000259" key="3">
    <source>
        <dbReference type="PROSITE" id="PS50020"/>
    </source>
</evidence>
<gene>
    <name evidence="5" type="ORF">ACHAW5_005104</name>
</gene>
<dbReference type="EMBL" id="JALLAZ020001784">
    <property type="protein sequence ID" value="KAL3764020.1"/>
    <property type="molecule type" value="Genomic_DNA"/>
</dbReference>
<keyword evidence="1" id="KW-0040">ANK repeat</keyword>
<evidence type="ECO:0000256" key="1">
    <source>
        <dbReference type="PROSITE-ProRule" id="PRU00023"/>
    </source>
</evidence>
<dbReference type="InterPro" id="IPR002110">
    <property type="entry name" value="Ankyrin_rpt"/>
</dbReference>
<feature type="region of interest" description="Disordered" evidence="2">
    <location>
        <begin position="108"/>
        <end position="136"/>
    </location>
</feature>
<dbReference type="Gene3D" id="2.20.70.10">
    <property type="match status" value="1"/>
</dbReference>
<proteinExistence type="predicted"/>
<evidence type="ECO:0000313" key="5">
    <source>
        <dbReference type="EMBL" id="KAL3764020.1"/>
    </source>
</evidence>
<dbReference type="Proteomes" id="UP001530315">
    <property type="component" value="Unassembled WGS sequence"/>
</dbReference>
<sequence length="1379" mass="149659">MAAAASSRGEDVDDNLSAGAEQHELSVEDAIEVVGGARTSAFRAYVARNGTWSIPRDESCCFSLVSERRTIDFYVCSGVGGDEGDDARTATAWRDALRTLLDECDRRRRDSRRDQRRRGRSASPPPSVSARTGKRWDPTLHGESLFEAARSRDLVALRQYFDCGCPIDFMDETTGDTVLLVACRLGLEDVARLALLGYHARNDPHPDYGQTALQVAVSAGHVTICNIILETAAHSGADRVIVNHEDENGEAPMHVAARCGSIEILELLVAHGANLGLIDGRGRTCLHLSAQSGHDSCLTYALDSGADDYLEVFSDDGFTPLHLAVRANKTECVQILLEAGANVSAITDSGQNVYNLASKQERIMRLLLDYDASDGESCNEDSDDGIPKKCTLSPVNPNSSFPGSLISPVKQTRKSSSAGATAPSFGGFNSSRSLNQIALSPILKANRRSSFSGGSASGCISERRSGGGHLGRNHDPVEGDFKHGGETWMVYITEDGYPYFYNVNQNSSTWKDPRLQLPAPRMYALQTRSLQAERPASATFRKKLTAIPQLNRNSTPVRMPTMPDPATALKSDDTAVNLAPVESMHTKPPKLVPARASHSLLKPDGANTQNLHSVGTGAGDADGKTPRPVSLRYSAPTTSAQLPAQMPGPASTISVMLDKADTKKALLAPLKVQSMGADTSTSAKSSPPSLSLITMMEETEEDADPNSIHLSKITSIPKKGSSGSIQSAQRLAPTLVQSRVTPEADIRSELFSQIKMSPSSMTATMDNKEDTDPKGAHESGIAVKSCAAGTSSNAGETRDKPRASAISKYQKMRAVGIPMEAILHKMMQDGVETTEIDLFRQLDEGKQSVKKAETSSAKDQLNLLLQDEAVKNELHGLEISPLPPTCIASKFGKSANFSKEDIAKDVILSKYVKMSNVGVPLSAVVAKMSQDGIENEKINMFNVAFGLKTDDLTSGTSKGRLPKQKPTTMHHGNRRASKAMQKIHWTIVAEEKLQNSLWASNKCIDIKDSDIETLESLFSASPQNKSVSGQFKAVAKTQTHEQTSLINPKRANNIAIALAQFRAFPNYDDLCQAVATLNHDNLNIENLANMQLLLPTPEELSNLKLFNGHIEGLGRAELFFLSVMKVPRFPQKLAAFACFLQFDEQARSLSSSLELLARACSEIIESEKLANILRRLLAIGNIMNESTGKSQAKGITLDSLIKTATTTKRGSDDKTTVLDLLVSTVMNSDQKSILVDFRLDFPCVRDAMRLDLEDCRLLLREIQNGAESVDRLIQAEKSQVDSPSDSSTDAYLAKLIPFALHAAVELHLIKNLFSAAEEKVRSLCSFFAEDSQSCKASTIFGVLLEFSRLVEKSKECIVRKVEVTERGLSKSWLAEVNEA</sequence>
<dbReference type="InterPro" id="IPR036770">
    <property type="entry name" value="Ankyrin_rpt-contain_sf"/>
</dbReference>